<protein>
    <recommendedName>
        <fullName evidence="2">Cytochrome c oxidase subunit IV bacterial aa3 type domain-containing protein</fullName>
    </recommendedName>
</protein>
<evidence type="ECO:0000259" key="2">
    <source>
        <dbReference type="Pfam" id="PF07835"/>
    </source>
</evidence>
<dbReference type="Proteomes" id="UP000600865">
    <property type="component" value="Unassembled WGS sequence"/>
</dbReference>
<dbReference type="Pfam" id="PF07835">
    <property type="entry name" value="COX4_pro_2"/>
    <property type="match status" value="1"/>
</dbReference>
<dbReference type="SUPFAM" id="SSF81469">
    <property type="entry name" value="Bacterial aa3 type cytochrome c oxidase subunit IV"/>
    <property type="match status" value="1"/>
</dbReference>
<accession>A0A918NFG4</accession>
<sequence>MAGGTSNYNRGSMEVEAQSGTFSGFMGGTKYGGAAIALIVLMPTLVFAVNMAWPPALVATVIFGFILGAAMKFKGAWYVGLVGAAIFTAIVSALISLIA</sequence>
<dbReference type="EMBL" id="BMYV01000002">
    <property type="protein sequence ID" value="GGX68998.1"/>
    <property type="molecule type" value="Genomic_DNA"/>
</dbReference>
<keyword evidence="1" id="KW-1133">Transmembrane helix</keyword>
<evidence type="ECO:0000313" key="4">
    <source>
        <dbReference type="Proteomes" id="UP000600865"/>
    </source>
</evidence>
<keyword evidence="1" id="KW-0472">Membrane</keyword>
<name>A0A918NFG4_9PROT</name>
<dbReference type="AlphaFoldDB" id="A0A918NFG4"/>
<dbReference type="InterPro" id="IPR012422">
    <property type="entry name" value="Cyt_c_oxidase_su4_bac-aa3"/>
</dbReference>
<evidence type="ECO:0000313" key="3">
    <source>
        <dbReference type="EMBL" id="GGX68998.1"/>
    </source>
</evidence>
<proteinExistence type="predicted"/>
<feature type="domain" description="Cytochrome c oxidase subunit IV bacterial aa3 type" evidence="2">
    <location>
        <begin position="9"/>
        <end position="42"/>
    </location>
</feature>
<evidence type="ECO:0000256" key="1">
    <source>
        <dbReference type="SAM" id="Phobius"/>
    </source>
</evidence>
<reference evidence="3 4" key="1">
    <citation type="journal article" date="2014" name="Int. J. Syst. Evol. Microbiol.">
        <title>Complete genome sequence of Corynebacterium casei LMG S-19264T (=DSM 44701T), isolated from a smear-ripened cheese.</title>
        <authorList>
            <consortium name="US DOE Joint Genome Institute (JGI-PGF)"/>
            <person name="Walter F."/>
            <person name="Albersmeier A."/>
            <person name="Kalinowski J."/>
            <person name="Ruckert C."/>
        </authorList>
    </citation>
    <scope>NUCLEOTIDE SEQUENCE [LARGE SCALE GENOMIC DNA]</scope>
    <source>
        <strain evidence="3 4">KCTC 23968</strain>
    </source>
</reference>
<dbReference type="InterPro" id="IPR036596">
    <property type="entry name" value="Cyt-C_aa3_sf"/>
</dbReference>
<gene>
    <name evidence="3" type="ORF">GCM10011309_18610</name>
</gene>
<feature type="transmembrane region" description="Helical" evidence="1">
    <location>
        <begin position="77"/>
        <end position="98"/>
    </location>
</feature>
<organism evidence="3 4">
    <name type="scientific">Litorimonas cladophorae</name>
    <dbReference type="NCBI Taxonomy" id="1220491"/>
    <lineage>
        <taxon>Bacteria</taxon>
        <taxon>Pseudomonadati</taxon>
        <taxon>Pseudomonadota</taxon>
        <taxon>Alphaproteobacteria</taxon>
        <taxon>Maricaulales</taxon>
        <taxon>Robiginitomaculaceae</taxon>
    </lineage>
</organism>
<keyword evidence="1" id="KW-0812">Transmembrane</keyword>
<dbReference type="Gene3D" id="1.20.5.160">
    <property type="entry name" value="Bacterial aa3 type cytochrome c oxidase subunit IV"/>
    <property type="match status" value="1"/>
</dbReference>
<keyword evidence="4" id="KW-1185">Reference proteome</keyword>
<feature type="transmembrane region" description="Helical" evidence="1">
    <location>
        <begin position="56"/>
        <end position="71"/>
    </location>
</feature>
<comment type="caution">
    <text evidence="3">The sequence shown here is derived from an EMBL/GenBank/DDBJ whole genome shotgun (WGS) entry which is preliminary data.</text>
</comment>
<dbReference type="RefSeq" id="WP_189584753.1">
    <property type="nucleotide sequence ID" value="NZ_BMYV01000002.1"/>
</dbReference>
<feature type="transmembrane region" description="Helical" evidence="1">
    <location>
        <begin position="31"/>
        <end position="49"/>
    </location>
</feature>